<accession>A0A9X9LNC7</accession>
<gene>
    <name evidence="1" type="ORF">BN2614_LOCUS5</name>
</gene>
<evidence type="ECO:0000313" key="1">
    <source>
        <dbReference type="EMBL" id="VCW77371.1"/>
    </source>
</evidence>
<proteinExistence type="predicted"/>
<dbReference type="Proteomes" id="UP000269945">
    <property type="component" value="Unassembled WGS sequence"/>
</dbReference>
<comment type="caution">
    <text evidence="1">The sequence shown here is derived from an EMBL/GenBank/DDBJ whole genome shotgun (WGS) entry which is preliminary data.</text>
</comment>
<keyword evidence="2" id="KW-1185">Reference proteome</keyword>
<dbReference type="EMBL" id="CYRY02008721">
    <property type="protein sequence ID" value="VCW77371.1"/>
    <property type="molecule type" value="Genomic_DNA"/>
</dbReference>
<organism evidence="1 2">
    <name type="scientific">Gulo gulo</name>
    <name type="common">Wolverine</name>
    <name type="synonym">Gluton</name>
    <dbReference type="NCBI Taxonomy" id="48420"/>
    <lineage>
        <taxon>Eukaryota</taxon>
        <taxon>Metazoa</taxon>
        <taxon>Chordata</taxon>
        <taxon>Craniata</taxon>
        <taxon>Vertebrata</taxon>
        <taxon>Euteleostomi</taxon>
        <taxon>Mammalia</taxon>
        <taxon>Eutheria</taxon>
        <taxon>Laurasiatheria</taxon>
        <taxon>Carnivora</taxon>
        <taxon>Caniformia</taxon>
        <taxon>Musteloidea</taxon>
        <taxon>Mustelidae</taxon>
        <taxon>Guloninae</taxon>
        <taxon>Gulo</taxon>
    </lineage>
</organism>
<dbReference type="AlphaFoldDB" id="A0A9X9LNC7"/>
<name>A0A9X9LNC7_GULGU</name>
<protein>
    <submittedName>
        <fullName evidence="1">Uncharacterized protein</fullName>
    </submittedName>
</protein>
<sequence>MGGFCVFPAKRNKVGIWFLRPPAGSEPSRCIGDYGGEGRQVVPLARLQPAGTTARGLGFCSGTNFLPHGAQGGPG</sequence>
<evidence type="ECO:0000313" key="2">
    <source>
        <dbReference type="Proteomes" id="UP000269945"/>
    </source>
</evidence>
<reference evidence="1 2" key="1">
    <citation type="submission" date="2018-10" db="EMBL/GenBank/DDBJ databases">
        <authorList>
            <person name="Ekblom R."/>
            <person name="Jareborg N."/>
        </authorList>
    </citation>
    <scope>NUCLEOTIDE SEQUENCE [LARGE SCALE GENOMIC DNA]</scope>
    <source>
        <tissue evidence="1">Muscle</tissue>
    </source>
</reference>